<dbReference type="OrthoDB" id="9790745at2"/>
<sequence length="115" mass="13537">MIRLKRAYDDPSKQDGLRILVERLWPRGVSKEKAAVDLWLKDLAPSTDLRKWYGHDPETWDEFRQRYWSELGEKGDLLTLLKHRTTEGNVTFVFAASDEERNSAVALKEYLEEKL</sequence>
<reference evidence="1 2" key="1">
    <citation type="submission" date="2019-02" db="EMBL/GenBank/DDBJ databases">
        <title>Deep-cultivation of Planctomycetes and their phenomic and genomic characterization uncovers novel biology.</title>
        <authorList>
            <person name="Wiegand S."/>
            <person name="Jogler M."/>
            <person name="Boedeker C."/>
            <person name="Pinto D."/>
            <person name="Vollmers J."/>
            <person name="Rivas-Marin E."/>
            <person name="Kohn T."/>
            <person name="Peeters S.H."/>
            <person name="Heuer A."/>
            <person name="Rast P."/>
            <person name="Oberbeckmann S."/>
            <person name="Bunk B."/>
            <person name="Jeske O."/>
            <person name="Meyerdierks A."/>
            <person name="Storesund J.E."/>
            <person name="Kallscheuer N."/>
            <person name="Luecker S."/>
            <person name="Lage O.M."/>
            <person name="Pohl T."/>
            <person name="Merkel B.J."/>
            <person name="Hornburger P."/>
            <person name="Mueller R.-W."/>
            <person name="Bruemmer F."/>
            <person name="Labrenz M."/>
            <person name="Spormann A.M."/>
            <person name="Op den Camp H."/>
            <person name="Overmann J."/>
            <person name="Amann R."/>
            <person name="Jetten M.S.M."/>
            <person name="Mascher T."/>
            <person name="Medema M.H."/>
            <person name="Devos D.P."/>
            <person name="Kaster A.-K."/>
            <person name="Ovreas L."/>
            <person name="Rohde M."/>
            <person name="Galperin M.Y."/>
            <person name="Jogler C."/>
        </authorList>
    </citation>
    <scope>NUCLEOTIDE SEQUENCE [LARGE SCALE GENOMIC DNA]</scope>
    <source>
        <strain evidence="1 2">Pan216</strain>
    </source>
</reference>
<evidence type="ECO:0000313" key="1">
    <source>
        <dbReference type="EMBL" id="QDU59604.1"/>
    </source>
</evidence>
<evidence type="ECO:0000313" key="2">
    <source>
        <dbReference type="Proteomes" id="UP000317093"/>
    </source>
</evidence>
<dbReference type="RefSeq" id="WP_145254142.1">
    <property type="nucleotide sequence ID" value="NZ_CP036279.1"/>
</dbReference>
<dbReference type="KEGG" id="knv:Pan216_04350"/>
<dbReference type="Proteomes" id="UP000317093">
    <property type="component" value="Chromosome"/>
</dbReference>
<keyword evidence="2" id="KW-1185">Reference proteome</keyword>
<organism evidence="1 2">
    <name type="scientific">Kolteria novifilia</name>
    <dbReference type="NCBI Taxonomy" id="2527975"/>
    <lineage>
        <taxon>Bacteria</taxon>
        <taxon>Pseudomonadati</taxon>
        <taxon>Planctomycetota</taxon>
        <taxon>Planctomycetia</taxon>
        <taxon>Kolteriales</taxon>
        <taxon>Kolteriaceae</taxon>
        <taxon>Kolteria</taxon>
    </lineage>
</organism>
<proteinExistence type="predicted"/>
<dbReference type="EMBL" id="CP036279">
    <property type="protein sequence ID" value="QDU59604.1"/>
    <property type="molecule type" value="Genomic_DNA"/>
</dbReference>
<dbReference type="AlphaFoldDB" id="A0A518AY18"/>
<protein>
    <recommendedName>
        <fullName evidence="3">Uroporphyrin-III C-methyltransferase</fullName>
    </recommendedName>
</protein>
<dbReference type="Pfam" id="PF22752">
    <property type="entry name" value="DUF488-N3i"/>
    <property type="match status" value="1"/>
</dbReference>
<dbReference type="PANTHER" id="PTHR36849">
    <property type="entry name" value="CYTOPLASMIC PROTEIN-RELATED"/>
    <property type="match status" value="1"/>
</dbReference>
<accession>A0A518AY18</accession>
<name>A0A518AY18_9BACT</name>
<dbReference type="PANTHER" id="PTHR36849:SF1">
    <property type="entry name" value="CYTOPLASMIC PROTEIN"/>
    <property type="match status" value="1"/>
</dbReference>
<evidence type="ECO:0008006" key="3">
    <source>
        <dbReference type="Google" id="ProtNLM"/>
    </source>
</evidence>
<gene>
    <name evidence="1" type="ORF">Pan216_04350</name>
</gene>
<dbReference type="InterPro" id="IPR052552">
    <property type="entry name" value="YeaO-like"/>
</dbReference>